<organism evidence="2 3">
    <name type="scientific">Roseiconus lacunae</name>
    <dbReference type="NCBI Taxonomy" id="2605694"/>
    <lineage>
        <taxon>Bacteria</taxon>
        <taxon>Pseudomonadati</taxon>
        <taxon>Planctomycetota</taxon>
        <taxon>Planctomycetia</taxon>
        <taxon>Pirellulales</taxon>
        <taxon>Pirellulaceae</taxon>
        <taxon>Roseiconus</taxon>
    </lineage>
</organism>
<dbReference type="EMBL" id="JASZZN010000007">
    <property type="protein sequence ID" value="MDM4015961.1"/>
    <property type="molecule type" value="Genomic_DNA"/>
</dbReference>
<feature type="compositionally biased region" description="Polar residues" evidence="1">
    <location>
        <begin position="246"/>
        <end position="258"/>
    </location>
</feature>
<proteinExistence type="predicted"/>
<evidence type="ECO:0000313" key="2">
    <source>
        <dbReference type="EMBL" id="MDM4015961.1"/>
    </source>
</evidence>
<feature type="region of interest" description="Disordered" evidence="1">
    <location>
        <begin position="246"/>
        <end position="315"/>
    </location>
</feature>
<sequence>MKLIDQLLARLSRTPDDLVASLEAAAGDSDAPVVWFGAAAGPVELQAAADGDGDGDGDKLPTFRGTAYTGGTMRPMGFYRDVIVDLSGAKVAPGRRPVHRDHRTDQIVGHAESGAIEITARQIKIAGVISGTGESAREVRDNGVNNFPWQLSIGARIERIELIEANTVVTVNGRKFKSAQEFYVVRACTIYEVSFVSLGGDDKTSAIVAASFEDGSAMKFTQWLAARGKSIDSLTATEFGTLRSQYQTEHGSEPTNPQAPAADVTASGTDASPAAPMGGADTITAGAGYTAPPPPTPDQLQAQAAQREREANEREAARLELTAAREDICARFGNPSIKVDGNDVPLLVHATRQGWDANTTELHARRNSRPEGVTTYTPNHDLNAKGFEAAMCLNAGCTTDDLAGDYDERALNAAASKEYRNAGLKQLFATGALRAGHSQAPGVFDSDTILAALEAERDLRASSSTFSVSGTLSNVMNKRMQSVYKSIMDVLSRIVDWGPVSDFKDTYSYQLTVSGDWAKVGKNGQLEHGSLVESQYSNKAETRGMMIGLTRQHIRNDDLRAFLRIPTGIARKSANKKQEIGFGVLLSMVADNDFSVGNGNYISGATSALGIQGLQLGVNKFKTLKDEAGEYISVRPAILLTGTTLSVTAQDLHVKTNIDTVLDSSGKSQIVHNPHANKYEPHDSPYLDSDHGGTDTGWWLLADKDDVPVLDGVALDGRHVPYVQRGEPNFDTLGLQWRAFDDWGIGKGNSKGGVHSKGAA</sequence>
<evidence type="ECO:0008006" key="4">
    <source>
        <dbReference type="Google" id="ProtNLM"/>
    </source>
</evidence>
<accession>A0ABT7PIE9</accession>
<dbReference type="RefSeq" id="WP_289163544.1">
    <property type="nucleotide sequence ID" value="NZ_JASZZN010000007.1"/>
</dbReference>
<feature type="compositionally biased region" description="Basic and acidic residues" evidence="1">
    <location>
        <begin position="306"/>
        <end position="315"/>
    </location>
</feature>
<evidence type="ECO:0000256" key="1">
    <source>
        <dbReference type="SAM" id="MobiDB-lite"/>
    </source>
</evidence>
<reference evidence="2 3" key="1">
    <citation type="submission" date="2023-06" db="EMBL/GenBank/DDBJ databases">
        <title>Roseiconus lacunae JC819 isolated from Gulf of Mannar region, Tamil Nadu.</title>
        <authorList>
            <person name="Pk S."/>
            <person name="Ch S."/>
            <person name="Ch V.R."/>
        </authorList>
    </citation>
    <scope>NUCLEOTIDE SEQUENCE [LARGE SCALE GENOMIC DNA]</scope>
    <source>
        <strain evidence="2 3">JC819</strain>
    </source>
</reference>
<dbReference type="Pfam" id="PF25209">
    <property type="entry name" value="Phage_capsid_4"/>
    <property type="match status" value="1"/>
</dbReference>
<protein>
    <recommendedName>
        <fullName evidence="4">Bacteriophage Mu GpT domain-containing protein</fullName>
    </recommendedName>
</protein>
<keyword evidence="3" id="KW-1185">Reference proteome</keyword>
<gene>
    <name evidence="2" type="ORF">QTN89_11000</name>
</gene>
<comment type="caution">
    <text evidence="2">The sequence shown here is derived from an EMBL/GenBank/DDBJ whole genome shotgun (WGS) entry which is preliminary data.</text>
</comment>
<dbReference type="Proteomes" id="UP001239462">
    <property type="component" value="Unassembled WGS sequence"/>
</dbReference>
<name>A0ABT7PIE9_9BACT</name>
<evidence type="ECO:0000313" key="3">
    <source>
        <dbReference type="Proteomes" id="UP001239462"/>
    </source>
</evidence>